<dbReference type="Proteomes" id="UP000774617">
    <property type="component" value="Unassembled WGS sequence"/>
</dbReference>
<evidence type="ECO:0000313" key="2">
    <source>
        <dbReference type="EMBL" id="KAH7029961.1"/>
    </source>
</evidence>
<feature type="region of interest" description="Disordered" evidence="1">
    <location>
        <begin position="1"/>
        <end position="63"/>
    </location>
</feature>
<reference evidence="2 3" key="1">
    <citation type="journal article" date="2021" name="Nat. Commun.">
        <title>Genetic determinants of endophytism in the Arabidopsis root mycobiome.</title>
        <authorList>
            <person name="Mesny F."/>
            <person name="Miyauchi S."/>
            <person name="Thiergart T."/>
            <person name="Pickel B."/>
            <person name="Atanasova L."/>
            <person name="Karlsson M."/>
            <person name="Huettel B."/>
            <person name="Barry K.W."/>
            <person name="Haridas S."/>
            <person name="Chen C."/>
            <person name="Bauer D."/>
            <person name="Andreopoulos W."/>
            <person name="Pangilinan J."/>
            <person name="LaButti K."/>
            <person name="Riley R."/>
            <person name="Lipzen A."/>
            <person name="Clum A."/>
            <person name="Drula E."/>
            <person name="Henrissat B."/>
            <person name="Kohler A."/>
            <person name="Grigoriev I.V."/>
            <person name="Martin F.M."/>
            <person name="Hacquard S."/>
        </authorList>
    </citation>
    <scope>NUCLEOTIDE SEQUENCE [LARGE SCALE GENOMIC DNA]</scope>
    <source>
        <strain evidence="2 3">MPI-SDFR-AT-0080</strain>
    </source>
</reference>
<name>A0ABQ8FWF0_9PEZI</name>
<gene>
    <name evidence="2" type="ORF">B0J12DRAFT_704425</name>
</gene>
<comment type="caution">
    <text evidence="2">The sequence shown here is derived from an EMBL/GenBank/DDBJ whole genome shotgun (WGS) entry which is preliminary data.</text>
</comment>
<organism evidence="2 3">
    <name type="scientific">Macrophomina phaseolina</name>
    <dbReference type="NCBI Taxonomy" id="35725"/>
    <lineage>
        <taxon>Eukaryota</taxon>
        <taxon>Fungi</taxon>
        <taxon>Dikarya</taxon>
        <taxon>Ascomycota</taxon>
        <taxon>Pezizomycotina</taxon>
        <taxon>Dothideomycetes</taxon>
        <taxon>Dothideomycetes incertae sedis</taxon>
        <taxon>Botryosphaeriales</taxon>
        <taxon>Botryosphaeriaceae</taxon>
        <taxon>Macrophomina</taxon>
    </lineage>
</organism>
<feature type="compositionally biased region" description="Polar residues" evidence="1">
    <location>
        <begin position="24"/>
        <end position="35"/>
    </location>
</feature>
<feature type="compositionally biased region" description="Low complexity" evidence="1">
    <location>
        <begin position="42"/>
        <end position="56"/>
    </location>
</feature>
<sequence>MALTDEERPPTAPPASAAPATAHTRLSSTVSSALGNSRRGDAPGASSTVPATSAAPLRPRPRNEARAVEAFNDASRLAFNAYMNRNRDATRYFSEGEYDDYVAWCSGRLPRSEAQRSHMRLVQRSYVYYSTETNGRLGLYRRPIKHFGHRKVLKKTEVFNAITQSHCDTAHGGE</sequence>
<accession>A0ABQ8FWF0</accession>
<protein>
    <submittedName>
        <fullName evidence="2">Uncharacterized protein</fullName>
    </submittedName>
</protein>
<proteinExistence type="predicted"/>
<evidence type="ECO:0000256" key="1">
    <source>
        <dbReference type="SAM" id="MobiDB-lite"/>
    </source>
</evidence>
<dbReference type="EMBL" id="JAGTJR010000047">
    <property type="protein sequence ID" value="KAH7029961.1"/>
    <property type="molecule type" value="Genomic_DNA"/>
</dbReference>
<evidence type="ECO:0000313" key="3">
    <source>
        <dbReference type="Proteomes" id="UP000774617"/>
    </source>
</evidence>
<keyword evidence="3" id="KW-1185">Reference proteome</keyword>